<dbReference type="EMBL" id="JAVDDT010000003">
    <property type="protein sequence ID" value="MDQ2069459.1"/>
    <property type="molecule type" value="Genomic_DNA"/>
</dbReference>
<comment type="caution">
    <text evidence="8">The sequence shown here is derived from an EMBL/GenBank/DDBJ whole genome shotgun (WGS) entry which is preliminary data.</text>
</comment>
<dbReference type="InterPro" id="IPR010209">
    <property type="entry name" value="Ion_transpt_RnfG/RsxG"/>
</dbReference>
<feature type="domain" description="FMN-binding" evidence="7">
    <location>
        <begin position="108"/>
        <end position="200"/>
    </location>
</feature>
<keyword evidence="9" id="KW-1185">Reference proteome</keyword>
<organism evidence="8 9">
    <name type="scientific">Natronospira bacteriovora</name>
    <dbReference type="NCBI Taxonomy" id="3069753"/>
    <lineage>
        <taxon>Bacteria</taxon>
        <taxon>Pseudomonadati</taxon>
        <taxon>Pseudomonadota</taxon>
        <taxon>Gammaproteobacteria</taxon>
        <taxon>Natronospirales</taxon>
        <taxon>Natronospiraceae</taxon>
        <taxon>Natronospira</taxon>
    </lineage>
</organism>
<evidence type="ECO:0000256" key="3">
    <source>
        <dbReference type="ARBA" id="ARBA00022630"/>
    </source>
</evidence>
<comment type="function">
    <text evidence="6">Part of a membrane-bound complex that couples electron transfer with translocation of ions across the membrane.</text>
</comment>
<dbReference type="HAMAP" id="MF_00479">
    <property type="entry name" value="RsxG_RnfG"/>
    <property type="match status" value="1"/>
</dbReference>
<dbReference type="SMART" id="SM00900">
    <property type="entry name" value="FMN_bind"/>
    <property type="match status" value="1"/>
</dbReference>
<keyword evidence="6" id="KW-0997">Cell inner membrane</keyword>
<dbReference type="NCBIfam" id="NF002519">
    <property type="entry name" value="PRK01908.1"/>
    <property type="match status" value="1"/>
</dbReference>
<sequence>MDTQKSKLLRSMAISAGLLAAFAVVGGGLVALTEQLTRERIVENERRARLASLQEILPADAYDNDLVADTVELEKVSGLNVAAPVVIHRAYLDGQAVAAIFPLVAPDGYGGPIHLLMGVHVDGRLAGVRVTRHAETPGLGDPIETRRSDWIHGFEGRRLGEDPDRKWQVRADGGQFDQFTGATITPRAVVRAVHRGLVYFDENRSLIFPEDPEEGGQFPVNSSQ</sequence>
<keyword evidence="6" id="KW-1133">Transmembrane helix</keyword>
<evidence type="ECO:0000256" key="1">
    <source>
        <dbReference type="ARBA" id="ARBA00022448"/>
    </source>
</evidence>
<evidence type="ECO:0000259" key="7">
    <source>
        <dbReference type="SMART" id="SM00900"/>
    </source>
</evidence>
<dbReference type="PIRSF" id="PIRSF006091">
    <property type="entry name" value="E_trnsport_RnfG"/>
    <property type="match status" value="1"/>
</dbReference>
<keyword evidence="1 6" id="KW-0813">Transport</keyword>
<dbReference type="InterPro" id="IPR007329">
    <property type="entry name" value="FMN-bd"/>
</dbReference>
<keyword evidence="4 6" id="KW-0288">FMN</keyword>
<comment type="cofactor">
    <cofactor evidence="6">
        <name>FMN</name>
        <dbReference type="ChEBI" id="CHEBI:58210"/>
    </cofactor>
</comment>
<dbReference type="Proteomes" id="UP001239019">
    <property type="component" value="Unassembled WGS sequence"/>
</dbReference>
<keyword evidence="6" id="KW-0472">Membrane</keyword>
<comment type="subcellular location">
    <subcellularLocation>
        <location evidence="6">Cell inner membrane</location>
        <topology evidence="6">Single-pass membrane protein</topology>
    </subcellularLocation>
</comment>
<keyword evidence="3 6" id="KW-0285">Flavoprotein</keyword>
<comment type="similarity">
    <text evidence="6">Belongs to the RnfG family.</text>
</comment>
<evidence type="ECO:0000256" key="6">
    <source>
        <dbReference type="HAMAP-Rule" id="MF_00479"/>
    </source>
</evidence>
<keyword evidence="6" id="KW-1003">Cell membrane</keyword>
<evidence type="ECO:0000256" key="4">
    <source>
        <dbReference type="ARBA" id="ARBA00022643"/>
    </source>
</evidence>
<accession>A0ABU0W620</accession>
<keyword evidence="5 6" id="KW-0249">Electron transport</keyword>
<keyword evidence="6" id="KW-0812">Transmembrane</keyword>
<evidence type="ECO:0000313" key="8">
    <source>
        <dbReference type="EMBL" id="MDQ2069459.1"/>
    </source>
</evidence>
<keyword evidence="6" id="KW-1278">Translocase</keyword>
<evidence type="ECO:0000313" key="9">
    <source>
        <dbReference type="Proteomes" id="UP001239019"/>
    </source>
</evidence>
<dbReference type="PANTHER" id="PTHR36118:SF1">
    <property type="entry name" value="ION-TRANSLOCATING OXIDOREDUCTASE COMPLEX SUBUNIT G"/>
    <property type="match status" value="1"/>
</dbReference>
<comment type="subunit">
    <text evidence="6">The complex is composed of six subunits: RnfA, RnfB, RnfC, RnfD, RnfE and RnfG.</text>
</comment>
<protein>
    <recommendedName>
        <fullName evidence="6">Ion-translocating oxidoreductase complex subunit G</fullName>
        <ecNumber evidence="6">7.-.-.-</ecNumber>
    </recommendedName>
    <alternativeName>
        <fullName evidence="6">Rnf electron transport complex subunit G</fullName>
    </alternativeName>
</protein>
<evidence type="ECO:0000256" key="2">
    <source>
        <dbReference type="ARBA" id="ARBA00022553"/>
    </source>
</evidence>
<dbReference type="EC" id="7.-.-.-" evidence="6"/>
<proteinExistence type="inferred from homology"/>
<reference evidence="8 9" key="1">
    <citation type="submission" date="2023-08" db="EMBL/GenBank/DDBJ databases">
        <title>Whole-genome sequencing of halo(alkali)philic microorganisms from hypersaline lakes.</title>
        <authorList>
            <person name="Sorokin D.Y."/>
            <person name="Abbas B."/>
            <person name="Merkel A.Y."/>
        </authorList>
    </citation>
    <scope>NUCLEOTIDE SEQUENCE [LARGE SCALE GENOMIC DNA]</scope>
    <source>
        <strain evidence="8 9">AB-CW4</strain>
    </source>
</reference>
<name>A0ABU0W620_9GAMM</name>
<gene>
    <name evidence="8" type="primary">rsxG</name>
    <name evidence="6" type="synonym">rnfG</name>
    <name evidence="8" type="ORF">RBH19_06215</name>
</gene>
<dbReference type="NCBIfam" id="TIGR01947">
    <property type="entry name" value="rnfG"/>
    <property type="match status" value="1"/>
</dbReference>
<evidence type="ECO:0000256" key="5">
    <source>
        <dbReference type="ARBA" id="ARBA00022982"/>
    </source>
</evidence>
<dbReference type="Pfam" id="PF04205">
    <property type="entry name" value="FMN_bind"/>
    <property type="match status" value="1"/>
</dbReference>
<dbReference type="PANTHER" id="PTHR36118">
    <property type="entry name" value="ION-TRANSLOCATING OXIDOREDUCTASE COMPLEX SUBUNIT G"/>
    <property type="match status" value="1"/>
</dbReference>
<feature type="modified residue" description="FMN phosphoryl threonine" evidence="6">
    <location>
        <position position="183"/>
    </location>
</feature>
<dbReference type="RefSeq" id="WP_306727960.1">
    <property type="nucleotide sequence ID" value="NZ_JAVDDT010000003.1"/>
</dbReference>
<keyword evidence="2 6" id="KW-0597">Phosphoprotein</keyword>